<dbReference type="InParanoid" id="A0A316YCE8"/>
<keyword evidence="2" id="KW-0285">Flavoprotein</keyword>
<evidence type="ECO:0000313" key="7">
    <source>
        <dbReference type="EMBL" id="PWN86909.1"/>
    </source>
</evidence>
<dbReference type="GO" id="GO:0016491">
    <property type="term" value="F:oxidoreductase activity"/>
    <property type="evidence" value="ECO:0007669"/>
    <property type="project" value="UniProtKB-KW"/>
</dbReference>
<gene>
    <name evidence="7" type="ORF">FA10DRAFT_276596</name>
</gene>
<proteinExistence type="inferred from homology"/>
<dbReference type="InterPro" id="IPR016166">
    <property type="entry name" value="FAD-bd_PCMH"/>
</dbReference>
<reference evidence="7 8" key="1">
    <citation type="journal article" date="2018" name="Mol. Biol. Evol.">
        <title>Broad Genomic Sampling Reveals a Smut Pathogenic Ancestry of the Fungal Clade Ustilaginomycotina.</title>
        <authorList>
            <person name="Kijpornyongpan T."/>
            <person name="Mondo S.J."/>
            <person name="Barry K."/>
            <person name="Sandor L."/>
            <person name="Lee J."/>
            <person name="Lipzen A."/>
            <person name="Pangilinan J."/>
            <person name="LaButti K."/>
            <person name="Hainaut M."/>
            <person name="Henrissat B."/>
            <person name="Grigoriev I.V."/>
            <person name="Spatafora J.W."/>
            <person name="Aime M.C."/>
        </authorList>
    </citation>
    <scope>NUCLEOTIDE SEQUENCE [LARGE SCALE GENOMIC DNA]</scope>
    <source>
        <strain evidence="7 8">MCA 4198</strain>
    </source>
</reference>
<dbReference type="PANTHER" id="PTHR42973:SF53">
    <property type="entry name" value="FAD-BINDING PCMH-TYPE DOMAIN-CONTAINING PROTEIN-RELATED"/>
    <property type="match status" value="1"/>
</dbReference>
<dbReference type="InterPro" id="IPR006094">
    <property type="entry name" value="Oxid_FAD_bind_N"/>
</dbReference>
<dbReference type="InterPro" id="IPR036318">
    <property type="entry name" value="FAD-bd_PCMH-like_sf"/>
</dbReference>
<evidence type="ECO:0000259" key="6">
    <source>
        <dbReference type="PROSITE" id="PS51387"/>
    </source>
</evidence>
<keyword evidence="4" id="KW-0560">Oxidoreductase</keyword>
<dbReference type="Pfam" id="PF01565">
    <property type="entry name" value="FAD_binding_4"/>
    <property type="match status" value="1"/>
</dbReference>
<dbReference type="STRING" id="215250.A0A316YCE8"/>
<dbReference type="EMBL" id="KZ819642">
    <property type="protein sequence ID" value="PWN86909.1"/>
    <property type="molecule type" value="Genomic_DNA"/>
</dbReference>
<feature type="signal peptide" evidence="5">
    <location>
        <begin position="1"/>
        <end position="23"/>
    </location>
</feature>
<protein>
    <submittedName>
        <fullName evidence="7">FAD binding domain protein</fullName>
    </submittedName>
</protein>
<evidence type="ECO:0000256" key="1">
    <source>
        <dbReference type="ARBA" id="ARBA00005466"/>
    </source>
</evidence>
<evidence type="ECO:0000256" key="3">
    <source>
        <dbReference type="ARBA" id="ARBA00022827"/>
    </source>
</evidence>
<dbReference type="OrthoDB" id="415825at2759"/>
<keyword evidence="3" id="KW-0274">FAD</keyword>
<evidence type="ECO:0000256" key="5">
    <source>
        <dbReference type="SAM" id="SignalP"/>
    </source>
</evidence>
<dbReference type="Proteomes" id="UP000245768">
    <property type="component" value="Unassembled WGS sequence"/>
</dbReference>
<feature type="domain" description="FAD-binding PCMH-type" evidence="6">
    <location>
        <begin position="59"/>
        <end position="230"/>
    </location>
</feature>
<comment type="similarity">
    <text evidence="1">Belongs to the oxygen-dependent FAD-linked oxidoreductase family.</text>
</comment>
<keyword evidence="8" id="KW-1185">Reference proteome</keyword>
<dbReference type="Gene3D" id="3.30.465.10">
    <property type="match status" value="1"/>
</dbReference>
<feature type="chain" id="PRO_5016393175" evidence="5">
    <location>
        <begin position="24"/>
        <end position="493"/>
    </location>
</feature>
<dbReference type="InterPro" id="IPR016169">
    <property type="entry name" value="FAD-bd_PCMH_sub2"/>
</dbReference>
<accession>A0A316YCE8</accession>
<name>A0A316YCE8_9BASI</name>
<dbReference type="PANTHER" id="PTHR42973">
    <property type="entry name" value="BINDING OXIDOREDUCTASE, PUTATIVE (AFU_ORTHOLOGUE AFUA_1G17690)-RELATED"/>
    <property type="match status" value="1"/>
</dbReference>
<dbReference type="GO" id="GO:0071949">
    <property type="term" value="F:FAD binding"/>
    <property type="evidence" value="ECO:0007669"/>
    <property type="project" value="InterPro"/>
</dbReference>
<dbReference type="PROSITE" id="PS51387">
    <property type="entry name" value="FAD_PCMH"/>
    <property type="match status" value="1"/>
</dbReference>
<dbReference type="AlphaFoldDB" id="A0A316YCE8"/>
<dbReference type="RefSeq" id="XP_025374107.1">
    <property type="nucleotide sequence ID" value="XM_025523329.1"/>
</dbReference>
<sequence length="493" mass="54279">MKVSHFFSPLLLAAVLHGGAAHAATSQKVACACQGLPSVVYPKDDSYPNLTTAYWDVRANLSPSCIFLPQSADDVASALRTLHECDSTFAIRGGGHMNFPGSNGIEEGVLVSLEHMNAISYNERTKTVNVAPGARWVDVYTSLDRVGRYTIGGRLKTIGVPGLTLIGGYHYFINKYGFTMDNVVSYEAVLGNGTKVVASRTSHPDLFWGLKGSANNLALVTNFEFSTYPIARLSTTIQTFADDEIENFLDATVDFLKKSDSSVGAGGIFTISLNSSTGLFSASLLGAQEGTSSPPSKFGSFSRLNATLRRNAVLRPVEWHSQFDTPFQAQRIQFVSHTMKPSKTQLRYLYREWRKAILDIGDVQGLYGTFVVNLTPKSAIAVGKRNGVGNLWEDALDEEDLLIWQFATSWAAASDDLRMSAWSETLAARLHAENRAKDLAHPLLYMGDAGEFQNPFQTFFSANTLRRLRKIRKEYDPVLVFTRNVWGGFKMGF</sequence>
<keyword evidence="5" id="KW-0732">Signal</keyword>
<dbReference type="InterPro" id="IPR050416">
    <property type="entry name" value="FAD-linked_Oxidoreductase"/>
</dbReference>
<evidence type="ECO:0000313" key="8">
    <source>
        <dbReference type="Proteomes" id="UP000245768"/>
    </source>
</evidence>
<dbReference type="SUPFAM" id="SSF56176">
    <property type="entry name" value="FAD-binding/transporter-associated domain-like"/>
    <property type="match status" value="1"/>
</dbReference>
<evidence type="ECO:0000256" key="2">
    <source>
        <dbReference type="ARBA" id="ARBA00022630"/>
    </source>
</evidence>
<organism evidence="7 8">
    <name type="scientific">Acaromyces ingoldii</name>
    <dbReference type="NCBI Taxonomy" id="215250"/>
    <lineage>
        <taxon>Eukaryota</taxon>
        <taxon>Fungi</taxon>
        <taxon>Dikarya</taxon>
        <taxon>Basidiomycota</taxon>
        <taxon>Ustilaginomycotina</taxon>
        <taxon>Exobasidiomycetes</taxon>
        <taxon>Exobasidiales</taxon>
        <taxon>Cryptobasidiaceae</taxon>
        <taxon>Acaromyces</taxon>
    </lineage>
</organism>
<evidence type="ECO:0000256" key="4">
    <source>
        <dbReference type="ARBA" id="ARBA00023002"/>
    </source>
</evidence>
<dbReference type="GeneID" id="37045245"/>